<dbReference type="HAMAP" id="MF_00454">
    <property type="entry name" value="FluC"/>
    <property type="match status" value="1"/>
</dbReference>
<dbReference type="GO" id="GO:0140114">
    <property type="term" value="P:cellular detoxification of fluoride"/>
    <property type="evidence" value="ECO:0007669"/>
    <property type="project" value="UniProtKB-UniRule"/>
</dbReference>
<comment type="subcellular location">
    <subcellularLocation>
        <location evidence="1 8">Cell membrane</location>
        <topology evidence="1 8">Multi-pass membrane protein</topology>
    </subcellularLocation>
</comment>
<dbReference type="GO" id="GO:0062054">
    <property type="term" value="F:fluoride channel activity"/>
    <property type="evidence" value="ECO:0007669"/>
    <property type="project" value="UniProtKB-UniRule"/>
</dbReference>
<feature type="transmembrane region" description="Helical" evidence="8">
    <location>
        <begin position="95"/>
        <end position="118"/>
    </location>
</feature>
<organism evidence="9 10">
    <name type="scientific">Saliphagus infecundisoli</name>
    <dbReference type="NCBI Taxonomy" id="1849069"/>
    <lineage>
        <taxon>Archaea</taxon>
        <taxon>Methanobacteriati</taxon>
        <taxon>Methanobacteriota</taxon>
        <taxon>Stenosarchaea group</taxon>
        <taxon>Halobacteria</taxon>
        <taxon>Halobacteriales</taxon>
        <taxon>Natrialbaceae</taxon>
        <taxon>Saliphagus</taxon>
    </lineage>
</organism>
<keyword evidence="10" id="KW-1185">Reference proteome</keyword>
<dbReference type="Pfam" id="PF02537">
    <property type="entry name" value="CRCB"/>
    <property type="match status" value="1"/>
</dbReference>
<dbReference type="RefSeq" id="WP_224828478.1">
    <property type="nucleotide sequence ID" value="NZ_JAIVEF010000006.1"/>
</dbReference>
<feature type="transmembrane region" description="Helical" evidence="8">
    <location>
        <begin position="37"/>
        <end position="56"/>
    </location>
</feature>
<evidence type="ECO:0000256" key="7">
    <source>
        <dbReference type="ARBA" id="ARBA00035585"/>
    </source>
</evidence>
<feature type="binding site" evidence="8">
    <location>
        <position position="75"/>
    </location>
    <ligand>
        <name>Na(+)</name>
        <dbReference type="ChEBI" id="CHEBI:29101"/>
        <note>structural</note>
    </ligand>
</feature>
<comment type="function">
    <text evidence="8">Fluoride-specific ion channel. Important for reducing fluoride concentration in the cell, thus reducing its toxicity.</text>
</comment>
<sequence length="122" mass="12220">MGLGPAHLVGIGGAVGAVARHAVYLRLASDPDDGLPLSTLAVNVAGSFVLGLVAFAGAGESAMQFLGIGVCGSFTTFSSFSVETVRLWEASERRLALVSAAGNLVCALSAIGLARLVATALF</sequence>
<dbReference type="AlphaFoldDB" id="A0ABD5QHB3"/>
<evidence type="ECO:0000256" key="6">
    <source>
        <dbReference type="ARBA" id="ARBA00035120"/>
    </source>
</evidence>
<dbReference type="EMBL" id="JBHSJG010000038">
    <property type="protein sequence ID" value="MFC4988991.1"/>
    <property type="molecule type" value="Genomic_DNA"/>
</dbReference>
<keyword evidence="8" id="KW-0406">Ion transport</keyword>
<feature type="transmembrane region" description="Helical" evidence="8">
    <location>
        <begin position="62"/>
        <end position="83"/>
    </location>
</feature>
<gene>
    <name evidence="8 9" type="primary">crcB</name>
    <name evidence="8" type="synonym">fluC</name>
    <name evidence="9" type="ORF">ACFPFO_14700</name>
</gene>
<keyword evidence="4 8" id="KW-1133">Transmembrane helix</keyword>
<dbReference type="GO" id="GO:0046872">
    <property type="term" value="F:metal ion binding"/>
    <property type="evidence" value="ECO:0007669"/>
    <property type="project" value="UniProtKB-KW"/>
</dbReference>
<comment type="similarity">
    <text evidence="6 8">Belongs to the fluoride channel Fluc/FEX (TC 1.A.43) family.</text>
</comment>
<comment type="caution">
    <text evidence="9">The sequence shown here is derived from an EMBL/GenBank/DDBJ whole genome shotgun (WGS) entry which is preliminary data.</text>
</comment>
<feature type="transmembrane region" description="Helical" evidence="8">
    <location>
        <begin position="6"/>
        <end position="25"/>
    </location>
</feature>
<evidence type="ECO:0000313" key="9">
    <source>
        <dbReference type="EMBL" id="MFC4988991.1"/>
    </source>
</evidence>
<evidence type="ECO:0000256" key="2">
    <source>
        <dbReference type="ARBA" id="ARBA00022475"/>
    </source>
</evidence>
<dbReference type="GO" id="GO:0005886">
    <property type="term" value="C:plasma membrane"/>
    <property type="evidence" value="ECO:0007669"/>
    <property type="project" value="UniProtKB-SubCell"/>
</dbReference>
<keyword evidence="8" id="KW-0915">Sodium</keyword>
<protein>
    <recommendedName>
        <fullName evidence="8">Fluoride-specific ion channel FluC</fullName>
    </recommendedName>
</protein>
<keyword evidence="3 8" id="KW-0812">Transmembrane</keyword>
<name>A0ABD5QHB3_9EURY</name>
<feature type="binding site" evidence="8">
    <location>
        <position position="72"/>
    </location>
    <ligand>
        <name>Na(+)</name>
        <dbReference type="ChEBI" id="CHEBI:29101"/>
        <note>structural</note>
    </ligand>
</feature>
<evidence type="ECO:0000256" key="3">
    <source>
        <dbReference type="ARBA" id="ARBA00022692"/>
    </source>
</evidence>
<keyword evidence="8" id="KW-0407">Ion channel</keyword>
<dbReference type="NCBIfam" id="TIGR00494">
    <property type="entry name" value="crcB"/>
    <property type="match status" value="1"/>
</dbReference>
<dbReference type="Proteomes" id="UP001595925">
    <property type="component" value="Unassembled WGS sequence"/>
</dbReference>
<comment type="catalytic activity">
    <reaction evidence="7">
        <text>fluoride(in) = fluoride(out)</text>
        <dbReference type="Rhea" id="RHEA:76159"/>
        <dbReference type="ChEBI" id="CHEBI:17051"/>
    </reaction>
    <physiologicalReaction direction="left-to-right" evidence="7">
        <dbReference type="Rhea" id="RHEA:76160"/>
    </physiologicalReaction>
</comment>
<proteinExistence type="inferred from homology"/>
<keyword evidence="5 8" id="KW-0472">Membrane</keyword>
<keyword evidence="2 8" id="KW-1003">Cell membrane</keyword>
<comment type="activity regulation">
    <text evidence="8">Na(+) is not transported, but it plays an essential structural role and its presence is essential for fluoride channel function.</text>
</comment>
<reference evidence="9 10" key="1">
    <citation type="journal article" date="2019" name="Int. J. Syst. Evol. Microbiol.">
        <title>The Global Catalogue of Microorganisms (GCM) 10K type strain sequencing project: providing services to taxonomists for standard genome sequencing and annotation.</title>
        <authorList>
            <consortium name="The Broad Institute Genomics Platform"/>
            <consortium name="The Broad Institute Genome Sequencing Center for Infectious Disease"/>
            <person name="Wu L."/>
            <person name="Ma J."/>
        </authorList>
    </citation>
    <scope>NUCLEOTIDE SEQUENCE [LARGE SCALE GENOMIC DNA]</scope>
    <source>
        <strain evidence="9 10">CGMCC 1.15824</strain>
    </source>
</reference>
<dbReference type="PANTHER" id="PTHR28259:SF1">
    <property type="entry name" value="FLUORIDE EXPORT PROTEIN 1-RELATED"/>
    <property type="match status" value="1"/>
</dbReference>
<keyword evidence="8" id="KW-0813">Transport</keyword>
<dbReference type="InterPro" id="IPR003691">
    <property type="entry name" value="FluC"/>
</dbReference>
<evidence type="ECO:0000256" key="8">
    <source>
        <dbReference type="HAMAP-Rule" id="MF_00454"/>
    </source>
</evidence>
<accession>A0ABD5QHB3</accession>
<dbReference type="PANTHER" id="PTHR28259">
    <property type="entry name" value="FLUORIDE EXPORT PROTEIN 1-RELATED"/>
    <property type="match status" value="1"/>
</dbReference>
<keyword evidence="8" id="KW-0479">Metal-binding</keyword>
<evidence type="ECO:0000313" key="10">
    <source>
        <dbReference type="Proteomes" id="UP001595925"/>
    </source>
</evidence>
<evidence type="ECO:0000256" key="4">
    <source>
        <dbReference type="ARBA" id="ARBA00022989"/>
    </source>
</evidence>
<evidence type="ECO:0000256" key="5">
    <source>
        <dbReference type="ARBA" id="ARBA00023136"/>
    </source>
</evidence>
<evidence type="ECO:0000256" key="1">
    <source>
        <dbReference type="ARBA" id="ARBA00004651"/>
    </source>
</evidence>